<evidence type="ECO:0000256" key="8">
    <source>
        <dbReference type="ARBA" id="ARBA00048679"/>
    </source>
</evidence>
<evidence type="ECO:0000256" key="6">
    <source>
        <dbReference type="ARBA" id="ARBA00022840"/>
    </source>
</evidence>
<evidence type="ECO:0000256" key="2">
    <source>
        <dbReference type="ARBA" id="ARBA00022527"/>
    </source>
</evidence>
<keyword evidence="6 9" id="KW-0067">ATP-binding</keyword>
<dbReference type="SMART" id="SM00220">
    <property type="entry name" value="S_TKc"/>
    <property type="match status" value="1"/>
</dbReference>
<keyword evidence="11" id="KW-0812">Transmembrane</keyword>
<evidence type="ECO:0000256" key="9">
    <source>
        <dbReference type="PROSITE-ProRule" id="PRU10141"/>
    </source>
</evidence>
<feature type="domain" description="PASTA" evidence="13">
    <location>
        <begin position="428"/>
        <end position="495"/>
    </location>
</feature>
<evidence type="ECO:0000256" key="5">
    <source>
        <dbReference type="ARBA" id="ARBA00022777"/>
    </source>
</evidence>
<dbReference type="CDD" id="cd06577">
    <property type="entry name" value="PASTA_pknB"/>
    <property type="match status" value="3"/>
</dbReference>
<keyword evidence="11" id="KW-0472">Membrane</keyword>
<feature type="region of interest" description="Disordered" evidence="10">
    <location>
        <begin position="589"/>
        <end position="619"/>
    </location>
</feature>
<dbReference type="Gene3D" id="3.30.200.20">
    <property type="entry name" value="Phosphorylase Kinase, domain 1"/>
    <property type="match status" value="1"/>
</dbReference>
<dbReference type="PROSITE" id="PS00107">
    <property type="entry name" value="PROTEIN_KINASE_ATP"/>
    <property type="match status" value="1"/>
</dbReference>
<accession>A0A0R1YSJ7</accession>
<comment type="catalytic activity">
    <reaction evidence="7">
        <text>L-threonyl-[protein] + ATP = O-phospho-L-threonyl-[protein] + ADP + H(+)</text>
        <dbReference type="Rhea" id="RHEA:46608"/>
        <dbReference type="Rhea" id="RHEA-COMP:11060"/>
        <dbReference type="Rhea" id="RHEA-COMP:11605"/>
        <dbReference type="ChEBI" id="CHEBI:15378"/>
        <dbReference type="ChEBI" id="CHEBI:30013"/>
        <dbReference type="ChEBI" id="CHEBI:30616"/>
        <dbReference type="ChEBI" id="CHEBI:61977"/>
        <dbReference type="ChEBI" id="CHEBI:456216"/>
        <dbReference type="EC" id="2.7.11.1"/>
    </reaction>
</comment>
<evidence type="ECO:0000256" key="3">
    <source>
        <dbReference type="ARBA" id="ARBA00022679"/>
    </source>
</evidence>
<feature type="domain" description="PASTA" evidence="13">
    <location>
        <begin position="496"/>
        <end position="562"/>
    </location>
</feature>
<dbReference type="InterPro" id="IPR017441">
    <property type="entry name" value="Protein_kinase_ATP_BS"/>
</dbReference>
<feature type="region of interest" description="Disordered" evidence="10">
    <location>
        <begin position="310"/>
        <end position="331"/>
    </location>
</feature>
<dbReference type="InterPro" id="IPR011009">
    <property type="entry name" value="Kinase-like_dom_sf"/>
</dbReference>
<dbReference type="FunFam" id="1.10.510.10:FF:000021">
    <property type="entry name" value="Serine/threonine protein kinase"/>
    <property type="match status" value="1"/>
</dbReference>
<dbReference type="Gene3D" id="2.60.40.2560">
    <property type="match status" value="1"/>
</dbReference>
<dbReference type="RefSeq" id="WP_054733132.1">
    <property type="nucleotide sequence ID" value="NZ_AZFZ01000009.1"/>
</dbReference>
<feature type="transmembrane region" description="Helical" evidence="11">
    <location>
        <begin position="339"/>
        <end position="360"/>
    </location>
</feature>
<dbReference type="AlphaFoldDB" id="A0A0R1YSJ7"/>
<organism evidence="14 15">
    <name type="scientific">Lentilactobacillus parafarraginis DSM 18390 = JCM 14109</name>
    <dbReference type="NCBI Taxonomy" id="1423786"/>
    <lineage>
        <taxon>Bacteria</taxon>
        <taxon>Bacillati</taxon>
        <taxon>Bacillota</taxon>
        <taxon>Bacilli</taxon>
        <taxon>Lactobacillales</taxon>
        <taxon>Lactobacillaceae</taxon>
        <taxon>Lentilactobacillus</taxon>
    </lineage>
</organism>
<evidence type="ECO:0000256" key="1">
    <source>
        <dbReference type="ARBA" id="ARBA00012513"/>
    </source>
</evidence>
<protein>
    <recommendedName>
        <fullName evidence="1">non-specific serine/threonine protein kinase</fullName>
        <ecNumber evidence="1">2.7.11.1</ecNumber>
    </recommendedName>
</protein>
<dbReference type="PROSITE" id="PS00108">
    <property type="entry name" value="PROTEIN_KINASE_ST"/>
    <property type="match status" value="1"/>
</dbReference>
<proteinExistence type="predicted"/>
<dbReference type="PROSITE" id="PS50011">
    <property type="entry name" value="PROTEIN_KINASE_DOM"/>
    <property type="match status" value="1"/>
</dbReference>
<comment type="catalytic activity">
    <reaction evidence="8">
        <text>L-seryl-[protein] + ATP = O-phospho-L-seryl-[protein] + ADP + H(+)</text>
        <dbReference type="Rhea" id="RHEA:17989"/>
        <dbReference type="Rhea" id="RHEA-COMP:9863"/>
        <dbReference type="Rhea" id="RHEA-COMP:11604"/>
        <dbReference type="ChEBI" id="CHEBI:15378"/>
        <dbReference type="ChEBI" id="CHEBI:29999"/>
        <dbReference type="ChEBI" id="CHEBI:30616"/>
        <dbReference type="ChEBI" id="CHEBI:83421"/>
        <dbReference type="ChEBI" id="CHEBI:456216"/>
        <dbReference type="EC" id="2.7.11.1"/>
    </reaction>
</comment>
<evidence type="ECO:0000313" key="15">
    <source>
        <dbReference type="Proteomes" id="UP000051010"/>
    </source>
</evidence>
<dbReference type="PATRIC" id="fig|1423786.4.peg.3063"/>
<evidence type="ECO:0000313" key="14">
    <source>
        <dbReference type="EMBL" id="KRM44805.1"/>
    </source>
</evidence>
<evidence type="ECO:0000259" key="12">
    <source>
        <dbReference type="PROSITE" id="PS50011"/>
    </source>
</evidence>
<dbReference type="SMART" id="SM00740">
    <property type="entry name" value="PASTA"/>
    <property type="match status" value="3"/>
</dbReference>
<reference evidence="14 15" key="1">
    <citation type="journal article" date="2015" name="Genome Announc.">
        <title>Expanding the biotechnology potential of lactobacilli through comparative genomics of 213 strains and associated genera.</title>
        <authorList>
            <person name="Sun Z."/>
            <person name="Harris H.M."/>
            <person name="McCann A."/>
            <person name="Guo C."/>
            <person name="Argimon S."/>
            <person name="Zhang W."/>
            <person name="Yang X."/>
            <person name="Jeffery I.B."/>
            <person name="Cooney J.C."/>
            <person name="Kagawa T.F."/>
            <person name="Liu W."/>
            <person name="Song Y."/>
            <person name="Salvetti E."/>
            <person name="Wrobel A."/>
            <person name="Rasinkangas P."/>
            <person name="Parkhill J."/>
            <person name="Rea M.C."/>
            <person name="O'Sullivan O."/>
            <person name="Ritari J."/>
            <person name="Douillard F.P."/>
            <person name="Paul Ross R."/>
            <person name="Yang R."/>
            <person name="Briner A.E."/>
            <person name="Felis G.E."/>
            <person name="de Vos W.M."/>
            <person name="Barrangou R."/>
            <person name="Klaenhammer T.R."/>
            <person name="Caufield P.W."/>
            <person name="Cui Y."/>
            <person name="Zhang H."/>
            <person name="O'Toole P.W."/>
        </authorList>
    </citation>
    <scope>NUCLEOTIDE SEQUENCE [LARGE SCALE GENOMIC DNA]</scope>
    <source>
        <strain evidence="14 15">DSM 18390</strain>
    </source>
</reference>
<dbReference type="FunFam" id="3.30.200.20:FF:000035">
    <property type="entry name" value="Serine/threonine protein kinase Stk1"/>
    <property type="match status" value="1"/>
</dbReference>
<feature type="binding site" evidence="9">
    <location>
        <position position="40"/>
    </location>
    <ligand>
        <name>ATP</name>
        <dbReference type="ChEBI" id="CHEBI:30616"/>
    </ligand>
</feature>
<keyword evidence="4 9" id="KW-0547">Nucleotide-binding</keyword>
<dbReference type="EMBL" id="AZFZ01000009">
    <property type="protein sequence ID" value="KRM44805.1"/>
    <property type="molecule type" value="Genomic_DNA"/>
</dbReference>
<evidence type="ECO:0000259" key="13">
    <source>
        <dbReference type="PROSITE" id="PS51178"/>
    </source>
</evidence>
<gene>
    <name evidence="14" type="ORF">FD47_GL002912</name>
</gene>
<dbReference type="InterPro" id="IPR008271">
    <property type="entry name" value="Ser/Thr_kinase_AS"/>
</dbReference>
<dbReference type="GO" id="GO:0005524">
    <property type="term" value="F:ATP binding"/>
    <property type="evidence" value="ECO:0007669"/>
    <property type="project" value="UniProtKB-UniRule"/>
</dbReference>
<dbReference type="SUPFAM" id="SSF56112">
    <property type="entry name" value="Protein kinase-like (PK-like)"/>
    <property type="match status" value="1"/>
</dbReference>
<feature type="domain" description="Protein kinase" evidence="12">
    <location>
        <begin position="11"/>
        <end position="271"/>
    </location>
</feature>
<evidence type="ECO:0000256" key="7">
    <source>
        <dbReference type="ARBA" id="ARBA00047899"/>
    </source>
</evidence>
<dbReference type="Pfam" id="PF00069">
    <property type="entry name" value="Pkinase"/>
    <property type="match status" value="1"/>
</dbReference>
<keyword evidence="3" id="KW-0808">Transferase</keyword>
<feature type="compositionally biased region" description="Polar residues" evidence="10">
    <location>
        <begin position="597"/>
        <end position="609"/>
    </location>
</feature>
<feature type="compositionally biased region" description="Polar residues" evidence="10">
    <location>
        <begin position="310"/>
        <end position="322"/>
    </location>
</feature>
<dbReference type="PANTHER" id="PTHR43289">
    <property type="entry name" value="MITOGEN-ACTIVATED PROTEIN KINASE KINASE KINASE 20-RELATED"/>
    <property type="match status" value="1"/>
</dbReference>
<dbReference type="GO" id="GO:0004674">
    <property type="term" value="F:protein serine/threonine kinase activity"/>
    <property type="evidence" value="ECO:0007669"/>
    <property type="project" value="UniProtKB-KW"/>
</dbReference>
<feature type="domain" description="PASTA" evidence="13">
    <location>
        <begin position="360"/>
        <end position="427"/>
    </location>
</feature>
<keyword evidence="2" id="KW-0723">Serine/threonine-protein kinase</keyword>
<dbReference type="PANTHER" id="PTHR43289:SF34">
    <property type="entry name" value="SERINE_THREONINE-PROTEIN KINASE YBDM-RELATED"/>
    <property type="match status" value="1"/>
</dbReference>
<dbReference type="EC" id="2.7.11.1" evidence="1"/>
<sequence length="686" mass="76763">MNKGYVLNGRYKIVDRLGEGGMADVYLAQDLILDREVAVKLLRLDFRDNPKAKKRFQHEALAATELDNPHIVGIYDVDEVEGMQYLVMEYVNGEDLKQYIKDHFPIPYAQVVDIMEQICSAVGEAHRHNIIHRDLKPQNILVDKNGYIKITDFGISRLESEDTMTQTKSIIGSIHYLSPEQIKGQMATKQSDIYSLGIILYEVLTGKVPFNGDTAVSIAIKHSQEPMPSVRDFDPRIPQALENVVLKATTKDPKDRYQTVGDLAADLNTSLDKSRANEPKFEVPQVENDLNEQTRVMPFSALPENEMLNQSPAAKDGQTTQPAAEKAPKRRRFRHRRRWLIAGIIGFLVLVFAVIFLVSANSRTTVPVITGTLRSDATEKLTSADLKVGKVTHRHSVKVDRNRVISSDPKENTRVKKNTRVALVVSSGIKKVRLDNYVGQDYSEVKRKLEAQGFKVRRRNAPSGTFRSGKILQQDFAAGDRVNPKTHTLTFVVSTGIQQVILKNLTGMTKAQVVSYANKERLNPTFDYVYSNREAKGKVVSQSPAAQTSIQQGGNVAVWLSRGPKAKSQDEIKSFNVKVTIPYFQNATDESSSESSLNGSVQAQTPSDQSDSETASSTTGSGENVVLIYLKDHDHDFSTVYKQMVITKDTTVMLPFKLTKNETGRYKVVRDGKTILRDNNITYDSH</sequence>
<dbReference type="Pfam" id="PF03793">
    <property type="entry name" value="PASTA"/>
    <property type="match status" value="3"/>
</dbReference>
<dbReference type="NCBIfam" id="NF033483">
    <property type="entry name" value="PknB_PASTA_kin"/>
    <property type="match status" value="1"/>
</dbReference>
<evidence type="ECO:0000256" key="10">
    <source>
        <dbReference type="SAM" id="MobiDB-lite"/>
    </source>
</evidence>
<keyword evidence="11" id="KW-1133">Transmembrane helix</keyword>
<evidence type="ECO:0000256" key="4">
    <source>
        <dbReference type="ARBA" id="ARBA00022741"/>
    </source>
</evidence>
<dbReference type="Gene3D" id="3.30.10.20">
    <property type="match status" value="3"/>
</dbReference>
<name>A0A0R1YSJ7_9LACO</name>
<keyword evidence="5 14" id="KW-0418">Kinase</keyword>
<dbReference type="PROSITE" id="PS51178">
    <property type="entry name" value="PASTA"/>
    <property type="match status" value="3"/>
</dbReference>
<dbReference type="CDD" id="cd14014">
    <property type="entry name" value="STKc_PknB_like"/>
    <property type="match status" value="1"/>
</dbReference>
<evidence type="ECO:0000256" key="11">
    <source>
        <dbReference type="SAM" id="Phobius"/>
    </source>
</evidence>
<dbReference type="InterPro" id="IPR000719">
    <property type="entry name" value="Prot_kinase_dom"/>
</dbReference>
<dbReference type="Gene3D" id="1.10.510.10">
    <property type="entry name" value="Transferase(Phosphotransferase) domain 1"/>
    <property type="match status" value="1"/>
</dbReference>
<comment type="caution">
    <text evidence="14">The sequence shown here is derived from an EMBL/GenBank/DDBJ whole genome shotgun (WGS) entry which is preliminary data.</text>
</comment>
<dbReference type="InterPro" id="IPR005543">
    <property type="entry name" value="PASTA_dom"/>
</dbReference>
<dbReference type="Proteomes" id="UP000051010">
    <property type="component" value="Unassembled WGS sequence"/>
</dbReference>